<gene>
    <name evidence="2" type="ORF">SAMN02745243_02394</name>
</gene>
<keyword evidence="1" id="KW-1133">Transmembrane helix</keyword>
<sequence length="259" mass="29297">MWNRLQLKEQGKVDFKRNYWLCVLVSLILSICMVSSSGGSAGRYAQDHDTTISSTTDATTAGDASSTIFATAILAVASVVALIGIILSIFVFTPIYIGGRRFYLENQFAPGQLNRLGYSFKEHRYGNVVLTMFLKNLFITLWTLLLIVPGIVKGYSYWMMEYILAENPHLDQKRVFEISRQTMNGQKWNTFVLDLSFIPWYILSGITCGIVGLFYVQPYIDATRTRLYAVLRENALQRGIATAEELPGYFPQVGNTMYQ</sequence>
<keyword evidence="1" id="KW-0472">Membrane</keyword>
<evidence type="ECO:0000313" key="3">
    <source>
        <dbReference type="Proteomes" id="UP000184301"/>
    </source>
</evidence>
<dbReference type="Pfam" id="PF06161">
    <property type="entry name" value="DUF975"/>
    <property type="match status" value="1"/>
</dbReference>
<evidence type="ECO:0000256" key="1">
    <source>
        <dbReference type="SAM" id="Phobius"/>
    </source>
</evidence>
<dbReference type="STRING" id="1121950.SAMN02745243_02394"/>
<keyword evidence="3" id="KW-1185">Reference proteome</keyword>
<organism evidence="2 3">
    <name type="scientific">Hespellia stercorisuis DSM 15480</name>
    <dbReference type="NCBI Taxonomy" id="1121950"/>
    <lineage>
        <taxon>Bacteria</taxon>
        <taxon>Bacillati</taxon>
        <taxon>Bacillota</taxon>
        <taxon>Clostridia</taxon>
        <taxon>Lachnospirales</taxon>
        <taxon>Lachnospiraceae</taxon>
        <taxon>Hespellia</taxon>
    </lineage>
</organism>
<proteinExistence type="predicted"/>
<dbReference type="EMBL" id="FQZY01000033">
    <property type="protein sequence ID" value="SHK18068.1"/>
    <property type="molecule type" value="Genomic_DNA"/>
</dbReference>
<dbReference type="OrthoDB" id="9784844at2"/>
<dbReference type="RefSeq" id="WP_159434641.1">
    <property type="nucleotide sequence ID" value="NZ_FQZY01000033.1"/>
</dbReference>
<feature type="transmembrane region" description="Helical" evidence="1">
    <location>
        <begin position="20"/>
        <end position="38"/>
    </location>
</feature>
<evidence type="ECO:0008006" key="4">
    <source>
        <dbReference type="Google" id="ProtNLM"/>
    </source>
</evidence>
<reference evidence="2 3" key="1">
    <citation type="submission" date="2016-11" db="EMBL/GenBank/DDBJ databases">
        <authorList>
            <person name="Jaros S."/>
            <person name="Januszkiewicz K."/>
            <person name="Wedrychowicz H."/>
        </authorList>
    </citation>
    <scope>NUCLEOTIDE SEQUENCE [LARGE SCALE GENOMIC DNA]</scope>
    <source>
        <strain evidence="2 3">DSM 15480</strain>
    </source>
</reference>
<protein>
    <recommendedName>
        <fullName evidence="4">DUF975 family protein</fullName>
    </recommendedName>
</protein>
<dbReference type="PANTHER" id="PTHR40076">
    <property type="entry name" value="MEMBRANE PROTEIN-RELATED"/>
    <property type="match status" value="1"/>
</dbReference>
<dbReference type="PANTHER" id="PTHR40076:SF1">
    <property type="entry name" value="MEMBRANE PROTEIN"/>
    <property type="match status" value="1"/>
</dbReference>
<name>A0A1M6QD10_9FIRM</name>
<feature type="transmembrane region" description="Helical" evidence="1">
    <location>
        <begin position="128"/>
        <end position="152"/>
    </location>
</feature>
<keyword evidence="1" id="KW-0812">Transmembrane</keyword>
<accession>A0A1M6QD10</accession>
<evidence type="ECO:0000313" key="2">
    <source>
        <dbReference type="EMBL" id="SHK18068.1"/>
    </source>
</evidence>
<dbReference type="InterPro" id="IPR010380">
    <property type="entry name" value="DUF975"/>
</dbReference>
<feature type="transmembrane region" description="Helical" evidence="1">
    <location>
        <begin position="197"/>
        <end position="216"/>
    </location>
</feature>
<dbReference type="Proteomes" id="UP000184301">
    <property type="component" value="Unassembled WGS sequence"/>
</dbReference>
<dbReference type="AlphaFoldDB" id="A0A1M6QD10"/>
<feature type="transmembrane region" description="Helical" evidence="1">
    <location>
        <begin position="68"/>
        <end position="97"/>
    </location>
</feature>